<name>A0A6J4UXF0_9BACT</name>
<feature type="transmembrane region" description="Helical" evidence="1">
    <location>
        <begin position="71"/>
        <end position="91"/>
    </location>
</feature>
<feature type="transmembrane region" description="Helical" evidence="1">
    <location>
        <begin position="548"/>
        <end position="565"/>
    </location>
</feature>
<sequence>MSGPTLAEVALLARWLLLLELACWAFYPLLYLALPGLRDRGLTMAKPFALLVLVYPSWFIAALGLPVFTAAALVATLALGGILAWGLAIALPRRAPCGTPSLLAFLRAGWRYALAAEALFIAAFLGYAWLRGYTPHIAGTEKPMEIGFLAAATRQDLMPPRDPWLSGHGINYYYLGYAIVAGLAKVTVTPAATAFNLGLATLFAATLTGGTGLTANLLAKGTGCARQGDDGARGSETHPRPALHAPHLRTLGTGLLGGYLLALAGNMYAARDILTRGRAALDAWWWEGLGWRSSRVVIDSGWPATRFGLEPQLAETINEFPAFSFLLGDLHAHVLALPFTLLALAFALDIWRAPALAPGYVPGNARAETPTDRTIVIPPARSVAPRLLAAAFSIGALYPINSWDLPTYAALYLTALLVPLWRSTARGRRRFAGRGLLATAVFAACCVAFFAPFHARFIAFISGQPLELPEPWRSVPGLLPLARVVGLVSWDKTPAAQFFTIYLLPYAAGLILLLGVWHRHRAGTGRVMPLAVVLTLAIGAALLRMPVLFFAALMIVLGGAVAFRGGRIADRFAALLFGAAFALVLVTEFVYLYDIFNHRVNTVFKAYYQTWTLLAIAAGYAVARLLASYHPRVARGRRDAPDVPARAPWCAPLAGVLALLLIASTAYPLAAGRARAREFPARMGMDGLAVIRAAHPEEWAGITWVYAHIPAGAVVAEAPGCSYGDFANLPHNRVAAFAGVSTPVGWAAHQRQWRSGSPDLLAALGPRITDLNTLYRTTDPGEVATILDRYDIEYVYVGRFERDGYMVGGVGTPCGEGGAYPPAGIAKFDALMERVFASENGGVVVYRRR</sequence>
<protein>
    <submittedName>
        <fullName evidence="2">Uncharacterized membrane protein-like</fullName>
    </submittedName>
</protein>
<dbReference type="NCBIfam" id="TIGR03662">
    <property type="entry name" value="Chlor_Arch_YYY"/>
    <property type="match status" value="1"/>
</dbReference>
<feature type="transmembrane region" description="Helical" evidence="1">
    <location>
        <begin position="112"/>
        <end position="130"/>
    </location>
</feature>
<feature type="transmembrane region" description="Helical" evidence="1">
    <location>
        <begin position="46"/>
        <end position="65"/>
    </location>
</feature>
<dbReference type="EMBL" id="CADCWN010000086">
    <property type="protein sequence ID" value="CAA9561934.1"/>
    <property type="molecule type" value="Genomic_DNA"/>
</dbReference>
<gene>
    <name evidence="2" type="ORF">AVDCRST_MAG18-1159</name>
</gene>
<keyword evidence="1" id="KW-1133">Transmembrane helix</keyword>
<evidence type="ECO:0000256" key="1">
    <source>
        <dbReference type="SAM" id="Phobius"/>
    </source>
</evidence>
<feature type="transmembrane region" description="Helical" evidence="1">
    <location>
        <begin position="436"/>
        <end position="461"/>
    </location>
</feature>
<feature type="transmembrane region" description="Helical" evidence="1">
    <location>
        <begin position="12"/>
        <end position="34"/>
    </location>
</feature>
<accession>A0A6J4UXF0</accession>
<feature type="transmembrane region" description="Helical" evidence="1">
    <location>
        <begin position="608"/>
        <end position="627"/>
    </location>
</feature>
<evidence type="ECO:0000313" key="2">
    <source>
        <dbReference type="EMBL" id="CAA9561934.1"/>
    </source>
</evidence>
<dbReference type="PANTHER" id="PTHR10790:SF51">
    <property type="entry name" value="TETRATRICOPEPTIDE REPEAT PROTEIN"/>
    <property type="match status" value="1"/>
</dbReference>
<reference evidence="2" key="1">
    <citation type="submission" date="2020-02" db="EMBL/GenBank/DDBJ databases">
        <authorList>
            <person name="Meier V. D."/>
        </authorList>
    </citation>
    <scope>NUCLEOTIDE SEQUENCE</scope>
    <source>
        <strain evidence="2">AVDCRST_MAG18</strain>
    </source>
</reference>
<feature type="transmembrane region" description="Helical" evidence="1">
    <location>
        <begin position="524"/>
        <end position="542"/>
    </location>
</feature>
<keyword evidence="1" id="KW-0812">Transmembrane</keyword>
<feature type="transmembrane region" description="Helical" evidence="1">
    <location>
        <begin position="495"/>
        <end position="517"/>
    </location>
</feature>
<dbReference type="PANTHER" id="PTHR10790">
    <property type="entry name" value="TPR-DOMAIN CONTAINING PROTEIN"/>
    <property type="match status" value="1"/>
</dbReference>
<proteinExistence type="predicted"/>
<dbReference type="InterPro" id="IPR018746">
    <property type="entry name" value="DUF2298"/>
</dbReference>
<organism evidence="2">
    <name type="scientific">uncultured Thermomicrobiales bacterium</name>
    <dbReference type="NCBI Taxonomy" id="1645740"/>
    <lineage>
        <taxon>Bacteria</taxon>
        <taxon>Pseudomonadati</taxon>
        <taxon>Thermomicrobiota</taxon>
        <taxon>Thermomicrobia</taxon>
        <taxon>Thermomicrobiales</taxon>
        <taxon>environmental samples</taxon>
    </lineage>
</organism>
<dbReference type="AlphaFoldDB" id="A0A6J4UXF0"/>
<feature type="transmembrane region" description="Helical" evidence="1">
    <location>
        <begin position="572"/>
        <end position="593"/>
    </location>
</feature>
<feature type="transmembrane region" description="Helical" evidence="1">
    <location>
        <begin position="648"/>
        <end position="670"/>
    </location>
</feature>
<dbReference type="Pfam" id="PF10060">
    <property type="entry name" value="DUF2298"/>
    <property type="match status" value="1"/>
</dbReference>
<keyword evidence="1" id="KW-0472">Membrane</keyword>